<reference evidence="2 3" key="1">
    <citation type="journal article" date="2016" name="G3 (Bethesda)">
        <title>First Draft Assembly and Annotation of the Genome of a California Endemic Oak Quercus lobata Nee (Fagaceae).</title>
        <authorList>
            <person name="Sork V.L."/>
            <person name="Fitz-Gibbon S.T."/>
            <person name="Puiu D."/>
            <person name="Crepeau M."/>
            <person name="Gugger P.F."/>
            <person name="Sherman R."/>
            <person name="Stevens K."/>
            <person name="Langley C.H."/>
            <person name="Pellegrini M."/>
            <person name="Salzberg S.L."/>
        </authorList>
    </citation>
    <scope>NUCLEOTIDE SEQUENCE [LARGE SCALE GENOMIC DNA]</scope>
    <source>
        <strain evidence="2 3">cv. SW786</strain>
    </source>
</reference>
<reference evidence="2" key="2">
    <citation type="submission" date="2021-01" db="UniProtKB">
        <authorList>
            <consortium name="EnsemblPlants"/>
        </authorList>
    </citation>
    <scope>IDENTIFICATION</scope>
</reference>
<name>A0A7N2L442_QUELO</name>
<proteinExistence type="predicted"/>
<evidence type="ECO:0000256" key="1">
    <source>
        <dbReference type="SAM" id="MobiDB-lite"/>
    </source>
</evidence>
<keyword evidence="3" id="KW-1185">Reference proteome</keyword>
<accession>A0A7N2L442</accession>
<evidence type="ECO:0000313" key="3">
    <source>
        <dbReference type="Proteomes" id="UP000594261"/>
    </source>
</evidence>
<sequence length="127" mass="14175">MYVQTPILWSHGMADRIVLFDAGQAGPPFLVEVGVSCLSWSWPFNNQRRAAVLGIMDKDTKSSSGKDSTSRQSPAILDNNNDVSLRKYMQRKQHIPPRQAQLGLPTTGNSVNDQYHKITPLPQTQIL</sequence>
<dbReference type="Proteomes" id="UP000594261">
    <property type="component" value="Chromosome 3"/>
</dbReference>
<protein>
    <submittedName>
        <fullName evidence="2">Uncharacterized protein</fullName>
    </submittedName>
</protein>
<dbReference type="EnsemblPlants" id="QL03p008473:mrna">
    <property type="protein sequence ID" value="QL03p008473:mrna"/>
    <property type="gene ID" value="QL03p008473"/>
</dbReference>
<dbReference type="Gramene" id="QL03p008473:mrna">
    <property type="protein sequence ID" value="QL03p008473:mrna"/>
    <property type="gene ID" value="QL03p008473"/>
</dbReference>
<dbReference type="InParanoid" id="A0A7N2L442"/>
<organism evidence="2 3">
    <name type="scientific">Quercus lobata</name>
    <name type="common">Valley oak</name>
    <dbReference type="NCBI Taxonomy" id="97700"/>
    <lineage>
        <taxon>Eukaryota</taxon>
        <taxon>Viridiplantae</taxon>
        <taxon>Streptophyta</taxon>
        <taxon>Embryophyta</taxon>
        <taxon>Tracheophyta</taxon>
        <taxon>Spermatophyta</taxon>
        <taxon>Magnoliopsida</taxon>
        <taxon>eudicotyledons</taxon>
        <taxon>Gunneridae</taxon>
        <taxon>Pentapetalae</taxon>
        <taxon>rosids</taxon>
        <taxon>fabids</taxon>
        <taxon>Fagales</taxon>
        <taxon>Fagaceae</taxon>
        <taxon>Quercus</taxon>
    </lineage>
</organism>
<evidence type="ECO:0000313" key="2">
    <source>
        <dbReference type="EnsemblPlants" id="QL03p008473:mrna"/>
    </source>
</evidence>
<feature type="region of interest" description="Disordered" evidence="1">
    <location>
        <begin position="57"/>
        <end position="127"/>
    </location>
</feature>
<dbReference type="EMBL" id="LRBV02000003">
    <property type="status" value="NOT_ANNOTATED_CDS"/>
    <property type="molecule type" value="Genomic_DNA"/>
</dbReference>
<feature type="compositionally biased region" description="Polar residues" evidence="1">
    <location>
        <begin position="104"/>
        <end position="113"/>
    </location>
</feature>
<dbReference type="AlphaFoldDB" id="A0A7N2L442"/>